<evidence type="ECO:0000256" key="11">
    <source>
        <dbReference type="SAM" id="MobiDB-lite"/>
    </source>
</evidence>
<feature type="domain" description="C2H2-type" evidence="12">
    <location>
        <begin position="437"/>
        <end position="464"/>
    </location>
</feature>
<evidence type="ECO:0000256" key="4">
    <source>
        <dbReference type="ARBA" id="ARBA00022771"/>
    </source>
</evidence>
<dbReference type="EMBL" id="HBUE01024037">
    <property type="protein sequence ID" value="CAG6453883.1"/>
    <property type="molecule type" value="Transcribed_RNA"/>
</dbReference>
<evidence type="ECO:0000256" key="9">
    <source>
        <dbReference type="PROSITE-ProRule" id="PRU00042"/>
    </source>
</evidence>
<keyword evidence="7" id="KW-0539">Nucleus</keyword>
<evidence type="ECO:0000256" key="7">
    <source>
        <dbReference type="ARBA" id="ARBA00023242"/>
    </source>
</evidence>
<comment type="similarity">
    <text evidence="8">Belongs to the snail C2H2-type zinc-finger protein family.</text>
</comment>
<dbReference type="InterPro" id="IPR050527">
    <property type="entry name" value="Snail/Krueppel_Znf"/>
</dbReference>
<dbReference type="PROSITE" id="PS51915">
    <property type="entry name" value="ZAD"/>
    <property type="match status" value="1"/>
</dbReference>
<keyword evidence="6" id="KW-0238">DNA-binding</keyword>
<evidence type="ECO:0000256" key="5">
    <source>
        <dbReference type="ARBA" id="ARBA00022833"/>
    </source>
</evidence>
<name>A0A8D8F1D6_CULPI</name>
<dbReference type="GO" id="GO:0005634">
    <property type="term" value="C:nucleus"/>
    <property type="evidence" value="ECO:0007669"/>
    <property type="project" value="InterPro"/>
</dbReference>
<dbReference type="InterPro" id="IPR012934">
    <property type="entry name" value="Znf_AD"/>
</dbReference>
<feature type="domain" description="C2H2-type" evidence="12">
    <location>
        <begin position="408"/>
        <end position="436"/>
    </location>
</feature>
<dbReference type="GO" id="GO:0000978">
    <property type="term" value="F:RNA polymerase II cis-regulatory region sequence-specific DNA binding"/>
    <property type="evidence" value="ECO:0007669"/>
    <property type="project" value="TreeGrafter"/>
</dbReference>
<dbReference type="AlphaFoldDB" id="A0A8D8F1D6"/>
<protein>
    <submittedName>
        <fullName evidence="14">Zinc finger protein 425</fullName>
    </submittedName>
</protein>
<dbReference type="GO" id="GO:0008270">
    <property type="term" value="F:zinc ion binding"/>
    <property type="evidence" value="ECO:0007669"/>
    <property type="project" value="UniProtKB-UniRule"/>
</dbReference>
<dbReference type="SMART" id="SM00355">
    <property type="entry name" value="ZnF_C2H2"/>
    <property type="match status" value="9"/>
</dbReference>
<feature type="domain" description="ZAD" evidence="13">
    <location>
        <begin position="11"/>
        <end position="91"/>
    </location>
</feature>
<proteinExistence type="inferred from homology"/>
<organism evidence="14">
    <name type="scientific">Culex pipiens</name>
    <name type="common">House mosquito</name>
    <dbReference type="NCBI Taxonomy" id="7175"/>
    <lineage>
        <taxon>Eukaryota</taxon>
        <taxon>Metazoa</taxon>
        <taxon>Ecdysozoa</taxon>
        <taxon>Arthropoda</taxon>
        <taxon>Hexapoda</taxon>
        <taxon>Insecta</taxon>
        <taxon>Pterygota</taxon>
        <taxon>Neoptera</taxon>
        <taxon>Endopterygota</taxon>
        <taxon>Diptera</taxon>
        <taxon>Nematocera</taxon>
        <taxon>Culicoidea</taxon>
        <taxon>Culicidae</taxon>
        <taxon>Culicinae</taxon>
        <taxon>Culicini</taxon>
        <taxon>Culex</taxon>
        <taxon>Culex</taxon>
    </lineage>
</organism>
<evidence type="ECO:0000256" key="2">
    <source>
        <dbReference type="ARBA" id="ARBA00022723"/>
    </source>
</evidence>
<keyword evidence="2 10" id="KW-0479">Metal-binding</keyword>
<feature type="domain" description="C2H2-type" evidence="12">
    <location>
        <begin position="353"/>
        <end position="380"/>
    </location>
</feature>
<feature type="binding site" evidence="10">
    <location>
        <position position="13"/>
    </location>
    <ligand>
        <name>Zn(2+)</name>
        <dbReference type="ChEBI" id="CHEBI:29105"/>
    </ligand>
</feature>
<dbReference type="SUPFAM" id="SSF57667">
    <property type="entry name" value="beta-beta-alpha zinc fingers"/>
    <property type="match status" value="3"/>
</dbReference>
<sequence length="606" mass="70111">MTAFNLSTFPEVCRLCLQSKHPDELAPIASDRPVYGRTLSELLGDLTAMVIPAEVERYLPSEVCSMCLEVFDFFCKYRQKVGYVHRFLVAFVQVKLGDEGPLRELFADEYFPILLKDLDLCNKDELVVEDMIEEYSQYKIASMPMGVTAKVEDECESTTVMVEMLDVKESLLVERLLDDVGEVGGGLENIIEAESVHLLPVEGSEVGVEEVPDNVSDQVFVEELESAQEPIKKEVFHCTKCRYKTVLKRTFEAHCRLHERNDHLEGVRCPNSSCLRVFPNNEELQRHLRKDVHNLHVCDICGTALRHKHSLEIHLARHTGVPSFSCEYCSSSFFTNTELKNHVKSIHTTGEFFRCSECGSSFKSKKLLNQHLESHQERKYECLACEFSFKTKQHLRRHVVTVHQEVRFHCDHCEMSYGRKDKLRMHLERAHSIKTHFTCDICLRTFTTPSALEEHRGHHANPKPLECARCLIVHQDQRTFDRHLCISYREDYVCCERDFKYHGPYNRHMLQEHGQRTNARVRPSSEDAGRLGSNGRKLARCRRCRQGFESVAERRKHVSECRRRAAKEAEAVRGGTSEMGEEERLEEGEEEEMMIDEVEYVDEDES</sequence>
<keyword evidence="5 10" id="KW-0862">Zinc</keyword>
<feature type="compositionally biased region" description="Acidic residues" evidence="11">
    <location>
        <begin position="579"/>
        <end position="606"/>
    </location>
</feature>
<dbReference type="PROSITE" id="PS50157">
    <property type="entry name" value="ZINC_FINGER_C2H2_2"/>
    <property type="match status" value="7"/>
</dbReference>
<dbReference type="SMART" id="SM00868">
    <property type="entry name" value="zf-AD"/>
    <property type="match status" value="1"/>
</dbReference>
<dbReference type="InterPro" id="IPR036236">
    <property type="entry name" value="Znf_C2H2_sf"/>
</dbReference>
<feature type="domain" description="C2H2-type" evidence="12">
    <location>
        <begin position="324"/>
        <end position="352"/>
    </location>
</feature>
<feature type="domain" description="C2H2-type" evidence="12">
    <location>
        <begin position="296"/>
        <end position="323"/>
    </location>
</feature>
<evidence type="ECO:0000256" key="10">
    <source>
        <dbReference type="PROSITE-ProRule" id="PRU01263"/>
    </source>
</evidence>
<accession>A0A8D8F1D6</accession>
<dbReference type="Gene3D" id="3.30.160.60">
    <property type="entry name" value="Classic Zinc Finger"/>
    <property type="match status" value="4"/>
</dbReference>
<evidence type="ECO:0000256" key="1">
    <source>
        <dbReference type="ARBA" id="ARBA00004123"/>
    </source>
</evidence>
<evidence type="ECO:0000259" key="12">
    <source>
        <dbReference type="PROSITE" id="PS50157"/>
    </source>
</evidence>
<keyword evidence="4 9" id="KW-0863">Zinc-finger</keyword>
<evidence type="ECO:0000313" key="14">
    <source>
        <dbReference type="EMBL" id="CAG6453883.1"/>
    </source>
</evidence>
<feature type="binding site" evidence="10">
    <location>
        <position position="16"/>
    </location>
    <ligand>
        <name>Zn(2+)</name>
        <dbReference type="ChEBI" id="CHEBI:29105"/>
    </ligand>
</feature>
<dbReference type="GO" id="GO:0000981">
    <property type="term" value="F:DNA-binding transcription factor activity, RNA polymerase II-specific"/>
    <property type="evidence" value="ECO:0007669"/>
    <property type="project" value="TreeGrafter"/>
</dbReference>
<feature type="domain" description="C2H2-type" evidence="12">
    <location>
        <begin position="267"/>
        <end position="293"/>
    </location>
</feature>
<feature type="region of interest" description="Disordered" evidence="11">
    <location>
        <begin position="511"/>
        <end position="533"/>
    </location>
</feature>
<evidence type="ECO:0000256" key="3">
    <source>
        <dbReference type="ARBA" id="ARBA00022737"/>
    </source>
</evidence>
<feature type="binding site" evidence="10">
    <location>
        <position position="67"/>
    </location>
    <ligand>
        <name>Zn(2+)</name>
        <dbReference type="ChEBI" id="CHEBI:29105"/>
    </ligand>
</feature>
<dbReference type="PANTHER" id="PTHR24388">
    <property type="entry name" value="ZINC FINGER PROTEIN"/>
    <property type="match status" value="1"/>
</dbReference>
<dbReference type="PROSITE" id="PS00028">
    <property type="entry name" value="ZINC_FINGER_C2H2_1"/>
    <property type="match status" value="6"/>
</dbReference>
<feature type="binding site" evidence="10">
    <location>
        <position position="64"/>
    </location>
    <ligand>
        <name>Zn(2+)</name>
        <dbReference type="ChEBI" id="CHEBI:29105"/>
    </ligand>
</feature>
<keyword evidence="3" id="KW-0677">Repeat</keyword>
<comment type="subcellular location">
    <subcellularLocation>
        <location evidence="1">Nucleus</location>
    </subcellularLocation>
</comment>
<feature type="domain" description="C2H2-type" evidence="12">
    <location>
        <begin position="380"/>
        <end position="408"/>
    </location>
</feature>
<dbReference type="InterPro" id="IPR013087">
    <property type="entry name" value="Znf_C2H2_type"/>
</dbReference>
<evidence type="ECO:0000256" key="8">
    <source>
        <dbReference type="ARBA" id="ARBA00037948"/>
    </source>
</evidence>
<dbReference type="Pfam" id="PF13894">
    <property type="entry name" value="zf-C2H2_4"/>
    <property type="match status" value="1"/>
</dbReference>
<evidence type="ECO:0000259" key="13">
    <source>
        <dbReference type="PROSITE" id="PS51915"/>
    </source>
</evidence>
<dbReference type="Pfam" id="PF07776">
    <property type="entry name" value="zf-AD"/>
    <property type="match status" value="1"/>
</dbReference>
<reference evidence="14" key="1">
    <citation type="submission" date="2021-05" db="EMBL/GenBank/DDBJ databases">
        <authorList>
            <person name="Alioto T."/>
            <person name="Alioto T."/>
            <person name="Gomez Garrido J."/>
        </authorList>
    </citation>
    <scope>NUCLEOTIDE SEQUENCE</scope>
</reference>
<feature type="region of interest" description="Disordered" evidence="11">
    <location>
        <begin position="567"/>
        <end position="606"/>
    </location>
</feature>
<dbReference type="PANTHER" id="PTHR24388:SF54">
    <property type="entry name" value="PROTEIN ESCARGOT"/>
    <property type="match status" value="1"/>
</dbReference>
<dbReference type="Pfam" id="PF00096">
    <property type="entry name" value="zf-C2H2"/>
    <property type="match status" value="2"/>
</dbReference>
<evidence type="ECO:0000256" key="6">
    <source>
        <dbReference type="ARBA" id="ARBA00023125"/>
    </source>
</evidence>